<keyword evidence="2" id="KW-0285">Flavoprotein</keyword>
<dbReference type="GO" id="GO:0016709">
    <property type="term" value="F:oxidoreductase activity, acting on paired donors, with incorporation or reduction of molecular oxygen, NAD(P)H as one donor, and incorporation of one atom of oxygen"/>
    <property type="evidence" value="ECO:0007669"/>
    <property type="project" value="UniProtKB-ARBA"/>
</dbReference>
<dbReference type="EMBL" id="CP063849">
    <property type="protein sequence ID" value="QOY91794.1"/>
    <property type="molecule type" value="Genomic_DNA"/>
</dbReference>
<dbReference type="SUPFAM" id="SSF51905">
    <property type="entry name" value="FAD/NAD(P)-binding domain"/>
    <property type="match status" value="1"/>
</dbReference>
<evidence type="ECO:0000256" key="3">
    <source>
        <dbReference type="ARBA" id="ARBA00022827"/>
    </source>
</evidence>
<feature type="domain" description="FAD-binding" evidence="5">
    <location>
        <begin position="31"/>
        <end position="363"/>
    </location>
</feature>
<evidence type="ECO:0000256" key="1">
    <source>
        <dbReference type="ARBA" id="ARBA00001974"/>
    </source>
</evidence>
<dbReference type="Pfam" id="PF01494">
    <property type="entry name" value="FAD_binding_3"/>
    <property type="match status" value="1"/>
</dbReference>
<dbReference type="PANTHER" id="PTHR43004:SF19">
    <property type="entry name" value="BINDING MONOOXYGENASE, PUTATIVE (JCVI)-RELATED"/>
    <property type="match status" value="1"/>
</dbReference>
<reference evidence="6 7" key="1">
    <citation type="submission" date="2020-10" db="EMBL/GenBank/DDBJ databases">
        <title>Complete genome sequence of Paludibaculum fermentans P105T, a facultatively anaerobic acidobacterium capable of dissimilatory Fe(III) reduction.</title>
        <authorList>
            <person name="Dedysh S.N."/>
            <person name="Beletsky A.V."/>
            <person name="Kulichevskaya I.S."/>
            <person name="Mardanov A.V."/>
            <person name="Ravin N.V."/>
        </authorList>
    </citation>
    <scope>NUCLEOTIDE SEQUENCE [LARGE SCALE GENOMIC DNA]</scope>
    <source>
        <strain evidence="6 7">P105</strain>
    </source>
</reference>
<feature type="region of interest" description="Disordered" evidence="4">
    <location>
        <begin position="1"/>
        <end position="21"/>
    </location>
</feature>
<proteinExistence type="predicted"/>
<accession>A0A7S7SNS9</accession>
<dbReference type="RefSeq" id="WP_194453448.1">
    <property type="nucleotide sequence ID" value="NZ_CP063849.1"/>
</dbReference>
<dbReference type="GO" id="GO:0071949">
    <property type="term" value="F:FAD binding"/>
    <property type="evidence" value="ECO:0007669"/>
    <property type="project" value="InterPro"/>
</dbReference>
<evidence type="ECO:0000256" key="4">
    <source>
        <dbReference type="SAM" id="MobiDB-lite"/>
    </source>
</evidence>
<evidence type="ECO:0000259" key="5">
    <source>
        <dbReference type="Pfam" id="PF01494"/>
    </source>
</evidence>
<dbReference type="Proteomes" id="UP000593892">
    <property type="component" value="Chromosome"/>
</dbReference>
<dbReference type="InterPro" id="IPR036188">
    <property type="entry name" value="FAD/NAD-bd_sf"/>
</dbReference>
<sequence>MLHPSSTPSTPPPIAGEHPQLHQPECLPAATEVLIVGAGPTGMALAIALQQAGVKHVIIDKLQQGLNTSRAGVIHAHTLEMLESLGVSRQLVQLGIPLSNFCIRNRQGVLLKLQFNPLPTPYHYLLMLPQDLTEKVLSDRLTALGGHIFRGVTATAVTQDPAGVSVTLATPSGPASLRAQYVVGADGMHSIVRAAAGIGFEGGTYEESFVLADVRMDWALANEVSLFFSPLGLVVVAPLPNGIFRVVATVHQAPEQPGVDDIQALLDSRGPAAGTDKVKEVLWSSRFRLHHRVANDYRNGRLLVMGDAAHVHSPAGGQGMNTGLVDAVVLGQLLARAVRAADGSAILDTYRKMRRPAASRVLALAGRLTTLATLRGAAKLALRNGLLSFINRLPFVRRRIAMELSGLSRRSFAQLPAAIAQSPAAVAPVPNHTVAARLPDCPS</sequence>
<dbReference type="Gene3D" id="3.50.50.60">
    <property type="entry name" value="FAD/NAD(P)-binding domain"/>
    <property type="match status" value="1"/>
</dbReference>
<keyword evidence="6" id="KW-0560">Oxidoreductase</keyword>
<keyword evidence="3" id="KW-0274">FAD</keyword>
<dbReference type="InterPro" id="IPR002938">
    <property type="entry name" value="FAD-bd"/>
</dbReference>
<name>A0A7S7SNS9_PALFE</name>
<dbReference type="KEGG" id="pfer:IRI77_18180"/>
<gene>
    <name evidence="6" type="ORF">IRI77_18180</name>
</gene>
<dbReference type="AlphaFoldDB" id="A0A7S7SNS9"/>
<dbReference type="PANTHER" id="PTHR43004">
    <property type="entry name" value="TRK SYSTEM POTASSIUM UPTAKE PROTEIN"/>
    <property type="match status" value="1"/>
</dbReference>
<evidence type="ECO:0000313" key="6">
    <source>
        <dbReference type="EMBL" id="QOY91794.1"/>
    </source>
</evidence>
<dbReference type="InterPro" id="IPR050641">
    <property type="entry name" value="RIFMO-like"/>
</dbReference>
<dbReference type="Gene3D" id="3.30.70.2450">
    <property type="match status" value="1"/>
</dbReference>
<keyword evidence="7" id="KW-1185">Reference proteome</keyword>
<protein>
    <submittedName>
        <fullName evidence="6">FAD-dependent monooxygenase</fullName>
    </submittedName>
</protein>
<comment type="cofactor">
    <cofactor evidence="1">
        <name>FAD</name>
        <dbReference type="ChEBI" id="CHEBI:57692"/>
    </cofactor>
</comment>
<dbReference type="PRINTS" id="PR00420">
    <property type="entry name" value="RNGMNOXGNASE"/>
</dbReference>
<keyword evidence="6" id="KW-0503">Monooxygenase</keyword>
<evidence type="ECO:0000256" key="2">
    <source>
        <dbReference type="ARBA" id="ARBA00022630"/>
    </source>
</evidence>
<organism evidence="6 7">
    <name type="scientific">Paludibaculum fermentans</name>
    <dbReference type="NCBI Taxonomy" id="1473598"/>
    <lineage>
        <taxon>Bacteria</taxon>
        <taxon>Pseudomonadati</taxon>
        <taxon>Acidobacteriota</taxon>
        <taxon>Terriglobia</taxon>
        <taxon>Bryobacterales</taxon>
        <taxon>Bryobacteraceae</taxon>
        <taxon>Paludibaculum</taxon>
    </lineage>
</organism>
<evidence type="ECO:0000313" key="7">
    <source>
        <dbReference type="Proteomes" id="UP000593892"/>
    </source>
</evidence>